<evidence type="ECO:0000313" key="3">
    <source>
        <dbReference type="EMBL" id="KLO19903.1"/>
    </source>
</evidence>
<evidence type="ECO:0000259" key="2">
    <source>
        <dbReference type="PROSITE" id="PS50137"/>
    </source>
</evidence>
<dbReference type="PROSITE" id="PS50137">
    <property type="entry name" value="DS_RBD"/>
    <property type="match status" value="1"/>
</dbReference>
<sequence length="94" mass="10131">MSFIPGTVLLNDYLQRRHLAEGLSWEESSIGPPHDPLWKVICKIDGVAYGVGKAKTKREAKNKASIEAQKTLEELEKAQVAAAEGTSASGSANH</sequence>
<keyword evidence="4" id="KW-1185">Reference proteome</keyword>
<feature type="domain" description="DRBM" evidence="2">
    <location>
        <begin position="5"/>
        <end position="74"/>
    </location>
</feature>
<proteinExistence type="predicted"/>
<organism evidence="3 4">
    <name type="scientific">Schizopora paradoxa</name>
    <dbReference type="NCBI Taxonomy" id="27342"/>
    <lineage>
        <taxon>Eukaryota</taxon>
        <taxon>Fungi</taxon>
        <taxon>Dikarya</taxon>
        <taxon>Basidiomycota</taxon>
        <taxon>Agaricomycotina</taxon>
        <taxon>Agaricomycetes</taxon>
        <taxon>Hymenochaetales</taxon>
        <taxon>Schizoporaceae</taxon>
        <taxon>Schizopora</taxon>
    </lineage>
</organism>
<evidence type="ECO:0000256" key="1">
    <source>
        <dbReference type="PROSITE-ProRule" id="PRU00266"/>
    </source>
</evidence>
<dbReference type="Pfam" id="PF00035">
    <property type="entry name" value="dsrm"/>
    <property type="match status" value="1"/>
</dbReference>
<dbReference type="Gene3D" id="3.30.160.20">
    <property type="match status" value="1"/>
</dbReference>
<dbReference type="InterPro" id="IPR014720">
    <property type="entry name" value="dsRBD_dom"/>
</dbReference>
<dbReference type="Proteomes" id="UP000053477">
    <property type="component" value="Unassembled WGS sequence"/>
</dbReference>
<dbReference type="EMBL" id="KQ085884">
    <property type="protein sequence ID" value="KLO19903.1"/>
    <property type="molecule type" value="Genomic_DNA"/>
</dbReference>
<accession>A0A0H2SDZ1</accession>
<dbReference type="SUPFAM" id="SSF54768">
    <property type="entry name" value="dsRNA-binding domain-like"/>
    <property type="match status" value="1"/>
</dbReference>
<protein>
    <recommendedName>
        <fullName evidence="2">DRBM domain-containing protein</fullName>
    </recommendedName>
</protein>
<name>A0A0H2SDZ1_9AGAM</name>
<dbReference type="GO" id="GO:0003723">
    <property type="term" value="F:RNA binding"/>
    <property type="evidence" value="ECO:0007669"/>
    <property type="project" value="UniProtKB-UniRule"/>
</dbReference>
<reference evidence="3 4" key="1">
    <citation type="submission" date="2015-04" db="EMBL/GenBank/DDBJ databases">
        <title>Complete genome sequence of Schizopora paradoxa KUC8140, a cosmopolitan wood degrader in East Asia.</title>
        <authorList>
            <consortium name="DOE Joint Genome Institute"/>
            <person name="Min B."/>
            <person name="Park H."/>
            <person name="Jang Y."/>
            <person name="Kim J.-J."/>
            <person name="Kim K.H."/>
            <person name="Pangilinan J."/>
            <person name="Lipzen A."/>
            <person name="Riley R."/>
            <person name="Grigoriev I.V."/>
            <person name="Spatafora J.W."/>
            <person name="Choi I.-G."/>
        </authorList>
    </citation>
    <scope>NUCLEOTIDE SEQUENCE [LARGE SCALE GENOMIC DNA]</scope>
    <source>
        <strain evidence="3 4">KUC8140</strain>
    </source>
</reference>
<dbReference type="SMART" id="SM00358">
    <property type="entry name" value="DSRM"/>
    <property type="match status" value="1"/>
</dbReference>
<gene>
    <name evidence="3" type="ORF">SCHPADRAFT_935025</name>
</gene>
<dbReference type="InParanoid" id="A0A0H2SDZ1"/>
<evidence type="ECO:0000313" key="4">
    <source>
        <dbReference type="Proteomes" id="UP000053477"/>
    </source>
</evidence>
<keyword evidence="1" id="KW-0694">RNA-binding</keyword>
<dbReference type="OrthoDB" id="3246846at2759"/>
<dbReference type="AlphaFoldDB" id="A0A0H2SDZ1"/>